<dbReference type="Pfam" id="PF00486">
    <property type="entry name" value="Trans_reg_C"/>
    <property type="match status" value="1"/>
</dbReference>
<proteinExistence type="predicted"/>
<comment type="caution">
    <text evidence="3">The sequence shown here is derived from an EMBL/GenBank/DDBJ whole genome shotgun (WGS) entry which is preliminary data.</text>
</comment>
<protein>
    <submittedName>
        <fullName evidence="3">Winged helix-turn-helix domain-containing protein</fullName>
    </submittedName>
</protein>
<evidence type="ECO:0000256" key="1">
    <source>
        <dbReference type="ARBA" id="ARBA00023125"/>
    </source>
</evidence>
<dbReference type="Gene3D" id="1.10.10.10">
    <property type="entry name" value="Winged helix-like DNA-binding domain superfamily/Winged helix DNA-binding domain"/>
    <property type="match status" value="1"/>
</dbReference>
<evidence type="ECO:0000313" key="3">
    <source>
        <dbReference type="EMBL" id="MDH1319087.1"/>
    </source>
</evidence>
<name>A0AA42PV72_9ENTR</name>
<sequence>MRKFGYILGDDRNGVMVLRENRVLIPLNSQKLNQKHIYLRQTMFRLLEFLLERGRSGLLRDEIIMRAVWEAYGLKSSGPRLWQVMNELKKRLVGLGVDEDFIIRVEGRGYKVNTAGYEPVYIRAAYDRLNRFIFTRQQATDMVKSVK</sequence>
<organism evidence="3 4">
    <name type="scientific">Enterobacter bugandensis</name>
    <dbReference type="NCBI Taxonomy" id="881260"/>
    <lineage>
        <taxon>Bacteria</taxon>
        <taxon>Pseudomonadati</taxon>
        <taxon>Pseudomonadota</taxon>
        <taxon>Gammaproteobacteria</taxon>
        <taxon>Enterobacterales</taxon>
        <taxon>Enterobacteriaceae</taxon>
        <taxon>Enterobacter</taxon>
    </lineage>
</organism>
<dbReference type="SMART" id="SM00862">
    <property type="entry name" value="Trans_reg_C"/>
    <property type="match status" value="1"/>
</dbReference>
<dbReference type="GO" id="GO:0003677">
    <property type="term" value="F:DNA binding"/>
    <property type="evidence" value="ECO:0007669"/>
    <property type="project" value="UniProtKB-KW"/>
</dbReference>
<dbReference type="Proteomes" id="UP001158416">
    <property type="component" value="Unassembled WGS sequence"/>
</dbReference>
<evidence type="ECO:0000313" key="4">
    <source>
        <dbReference type="Proteomes" id="UP001158416"/>
    </source>
</evidence>
<dbReference type="GO" id="GO:0006355">
    <property type="term" value="P:regulation of DNA-templated transcription"/>
    <property type="evidence" value="ECO:0007669"/>
    <property type="project" value="InterPro"/>
</dbReference>
<feature type="domain" description="OmpR/PhoB-type" evidence="2">
    <location>
        <begin position="34"/>
        <end position="112"/>
    </location>
</feature>
<keyword evidence="1" id="KW-0238">DNA-binding</keyword>
<dbReference type="SUPFAM" id="SSF46894">
    <property type="entry name" value="C-terminal effector domain of the bipartite response regulators"/>
    <property type="match status" value="1"/>
</dbReference>
<accession>A0AA42PV72</accession>
<evidence type="ECO:0000259" key="2">
    <source>
        <dbReference type="SMART" id="SM00862"/>
    </source>
</evidence>
<dbReference type="InterPro" id="IPR036388">
    <property type="entry name" value="WH-like_DNA-bd_sf"/>
</dbReference>
<dbReference type="EMBL" id="JAOCAP010000005">
    <property type="protein sequence ID" value="MDH1319087.1"/>
    <property type="molecule type" value="Genomic_DNA"/>
</dbReference>
<dbReference type="GO" id="GO:0000160">
    <property type="term" value="P:phosphorelay signal transduction system"/>
    <property type="evidence" value="ECO:0007669"/>
    <property type="project" value="InterPro"/>
</dbReference>
<dbReference type="InterPro" id="IPR001867">
    <property type="entry name" value="OmpR/PhoB-type_DNA-bd"/>
</dbReference>
<dbReference type="RefSeq" id="WP_163332369.1">
    <property type="nucleotide sequence ID" value="NZ_JAOCAP010000005.1"/>
</dbReference>
<dbReference type="InterPro" id="IPR016032">
    <property type="entry name" value="Sig_transdc_resp-reg_C-effctor"/>
</dbReference>
<reference evidence="3" key="1">
    <citation type="submission" date="2022-09" db="EMBL/GenBank/DDBJ databases">
        <title>Intensive care unit water sources are persistently colonized with multi-drug resistant bacteria and are the site of extensive horizontal gene transfer of antibiotic resistance genes.</title>
        <authorList>
            <person name="Diorio-Toth L."/>
        </authorList>
    </citation>
    <scope>NUCLEOTIDE SEQUENCE</scope>
    <source>
        <strain evidence="3">GD03936</strain>
    </source>
</reference>
<dbReference type="AlphaFoldDB" id="A0AA42PV72"/>
<gene>
    <name evidence="3" type="ORF">N5C39_11980</name>
</gene>